<feature type="compositionally biased region" description="Acidic residues" evidence="1">
    <location>
        <begin position="1"/>
        <end position="10"/>
    </location>
</feature>
<gene>
    <name evidence="4" type="ORF">D9619_009570</name>
</gene>
<dbReference type="OrthoDB" id="2435509at2759"/>
<comment type="caution">
    <text evidence="4">The sequence shown here is derived from an EMBL/GenBank/DDBJ whole genome shotgun (WGS) entry which is preliminary data.</text>
</comment>
<organism evidence="4 5">
    <name type="scientific">Psilocybe cf. subviscida</name>
    <dbReference type="NCBI Taxonomy" id="2480587"/>
    <lineage>
        <taxon>Eukaryota</taxon>
        <taxon>Fungi</taxon>
        <taxon>Dikarya</taxon>
        <taxon>Basidiomycota</taxon>
        <taxon>Agaricomycotina</taxon>
        <taxon>Agaricomycetes</taxon>
        <taxon>Agaricomycetidae</taxon>
        <taxon>Agaricales</taxon>
        <taxon>Agaricineae</taxon>
        <taxon>Strophariaceae</taxon>
        <taxon>Psilocybe</taxon>
    </lineage>
</organism>
<feature type="transmembrane region" description="Helical" evidence="2">
    <location>
        <begin position="339"/>
        <end position="356"/>
    </location>
</feature>
<keyword evidence="2" id="KW-0472">Membrane</keyword>
<dbReference type="AlphaFoldDB" id="A0A8H5F630"/>
<dbReference type="EMBL" id="JAACJJ010000015">
    <property type="protein sequence ID" value="KAF5325016.1"/>
    <property type="molecule type" value="Genomic_DNA"/>
</dbReference>
<protein>
    <recommendedName>
        <fullName evidence="3">DUF7137 domain-containing protein</fullName>
    </recommendedName>
</protein>
<evidence type="ECO:0000256" key="2">
    <source>
        <dbReference type="SAM" id="Phobius"/>
    </source>
</evidence>
<proteinExistence type="predicted"/>
<reference evidence="4 5" key="1">
    <citation type="journal article" date="2020" name="ISME J.">
        <title>Uncovering the hidden diversity of litter-decomposition mechanisms in mushroom-forming fungi.</title>
        <authorList>
            <person name="Floudas D."/>
            <person name="Bentzer J."/>
            <person name="Ahren D."/>
            <person name="Johansson T."/>
            <person name="Persson P."/>
            <person name="Tunlid A."/>
        </authorList>
    </citation>
    <scope>NUCLEOTIDE SEQUENCE [LARGE SCALE GENOMIC DNA]</scope>
    <source>
        <strain evidence="4 5">CBS 101986</strain>
    </source>
</reference>
<feature type="transmembrane region" description="Helical" evidence="2">
    <location>
        <begin position="292"/>
        <end position="312"/>
    </location>
</feature>
<feature type="region of interest" description="Disordered" evidence="1">
    <location>
        <begin position="1"/>
        <end position="29"/>
    </location>
</feature>
<sequence>MSSQDNDDVVELPADVSDNLADEDAPLTTSATSRNLVTLTSLEPVSRSQPTIVDGGEPSVLLTTTTAIGELTTSTTSVSASSDSLSSRSYLPIPLTAPPGSVVITQPVSSPGADPALYKIARGSPVTFGWKFSDVIATPTHLTIAAIAGGRTYAVGGTRALPDNLIFGSAAGEPGVVDGTATQIVWDLDAYQNANPNAPLLQTMYTLSIWDDRGPQPTFRPGYLLPNAQLKFSLYTPQAYQSLDDGTLFSLSGFSPLFVFFRPNAMLEHTLSIDRTPSFHDCAYISTFQANMLAFIIIRLHFFVHVLFSCTFHAHIRAVQRKYPIVATYKMGVHQLQQCNLVVTILIVFLSGFHLLRGTPARV</sequence>
<dbReference type="InterPro" id="IPR055561">
    <property type="entry name" value="DUF7137"/>
</dbReference>
<evidence type="ECO:0000259" key="3">
    <source>
        <dbReference type="Pfam" id="PF23585"/>
    </source>
</evidence>
<dbReference type="PANTHER" id="PTHR42028:SF1">
    <property type="entry name" value="YALI0E30657P"/>
    <property type="match status" value="1"/>
</dbReference>
<evidence type="ECO:0000256" key="1">
    <source>
        <dbReference type="SAM" id="MobiDB-lite"/>
    </source>
</evidence>
<evidence type="ECO:0000313" key="5">
    <source>
        <dbReference type="Proteomes" id="UP000567179"/>
    </source>
</evidence>
<dbReference type="Pfam" id="PF23585">
    <property type="entry name" value="DUF7137"/>
    <property type="match status" value="1"/>
</dbReference>
<name>A0A8H5F630_9AGAR</name>
<keyword evidence="5" id="KW-1185">Reference proteome</keyword>
<dbReference type="PANTHER" id="PTHR42028">
    <property type="entry name" value="CHROMOSOME 1, WHOLE GENOME SHOTGUN SEQUENCE"/>
    <property type="match status" value="1"/>
</dbReference>
<accession>A0A8H5F630</accession>
<evidence type="ECO:0000313" key="4">
    <source>
        <dbReference type="EMBL" id="KAF5325016.1"/>
    </source>
</evidence>
<feature type="domain" description="DUF7137" evidence="3">
    <location>
        <begin position="96"/>
        <end position="246"/>
    </location>
</feature>
<keyword evidence="2" id="KW-0812">Transmembrane</keyword>
<keyword evidence="2" id="KW-1133">Transmembrane helix</keyword>
<dbReference type="Proteomes" id="UP000567179">
    <property type="component" value="Unassembled WGS sequence"/>
</dbReference>